<dbReference type="InterPro" id="IPR053781">
    <property type="entry name" value="F-box_AtFBL13-like"/>
</dbReference>
<gene>
    <name evidence="3" type="ORF">LWI28_021545</name>
</gene>
<dbReference type="PANTHER" id="PTHR34145">
    <property type="entry name" value="OS02G0105600 PROTEIN"/>
    <property type="match status" value="1"/>
</dbReference>
<dbReference type="InterPro" id="IPR032675">
    <property type="entry name" value="LRR_dom_sf"/>
</dbReference>
<dbReference type="PANTHER" id="PTHR34145:SF28">
    <property type="entry name" value="F-BOX DOMAIN-CONTAINING PROTEIN"/>
    <property type="match status" value="1"/>
</dbReference>
<feature type="domain" description="F-box/LRR-repeat protein 15/At3g58940/PEG3-like LRR" evidence="2">
    <location>
        <begin position="128"/>
        <end position="242"/>
    </location>
</feature>
<dbReference type="InterPro" id="IPR053772">
    <property type="entry name" value="At1g61320/At1g61330-like"/>
</dbReference>
<dbReference type="Gene3D" id="3.80.10.10">
    <property type="entry name" value="Ribonuclease Inhibitor"/>
    <property type="match status" value="1"/>
</dbReference>
<feature type="domain" description="F-box" evidence="1">
    <location>
        <begin position="14"/>
        <end position="49"/>
    </location>
</feature>
<dbReference type="AlphaFoldDB" id="A0AAD5IFF2"/>
<dbReference type="SUPFAM" id="SSF52047">
    <property type="entry name" value="RNI-like"/>
    <property type="match status" value="1"/>
</dbReference>
<sequence length="451" mass="52380">MKKIKVEEVDWISGLLDSMLHHIFSFLPFKQVVQTCVLSKRWEELWLSYPSVLEFDRCIFDDGLRDPWHSNIYIETNEYERRAKEFFSGLVKNLRKRLEGKETMSTLKKFALEMYLFNDFELKSLLDRCISYAVGCNVKELKLIFNCSSTCIVYNLRQVIFSVKSIEVLELKGWKLELPRRSKVKLSSLRKLILIGVYASDYMMKNLIDGCPLIETLSFSACSGFKSVDASGLSKLNEIKLTNNHQLGKVTIEESNVHILSIGGDICSGFCQDLVSLSLSDIPIMDGWLSSAISENLKSLSLSDIFITNEWLCDQIFKLRFLEYLSLDKCFICSYFLEISSRCLKTLMILGCLELHELMIDTPNLHIFEYRGGMVSVTLNVLDLSKISLHLCGPRFETRWYQDFVFEQTQWYIKYIEFLAKLNDFLDLLHLQIELGEVCMILLFEIFIQFL</sequence>
<dbReference type="SUPFAM" id="SSF81383">
    <property type="entry name" value="F-box domain"/>
    <property type="match status" value="1"/>
</dbReference>
<dbReference type="InterPro" id="IPR036047">
    <property type="entry name" value="F-box-like_dom_sf"/>
</dbReference>
<protein>
    <recommendedName>
        <fullName evidence="5">F-box domain-containing protein</fullName>
    </recommendedName>
</protein>
<accession>A0AAD5IFF2</accession>
<dbReference type="Pfam" id="PF00646">
    <property type="entry name" value="F-box"/>
    <property type="match status" value="1"/>
</dbReference>
<dbReference type="Gene3D" id="1.20.1280.50">
    <property type="match status" value="1"/>
</dbReference>
<dbReference type="InterPro" id="IPR055411">
    <property type="entry name" value="LRR_FXL15/At3g58940/PEG3-like"/>
</dbReference>
<evidence type="ECO:0000259" key="2">
    <source>
        <dbReference type="Pfam" id="PF24758"/>
    </source>
</evidence>
<name>A0AAD5IFF2_ACENE</name>
<evidence type="ECO:0000259" key="1">
    <source>
        <dbReference type="Pfam" id="PF00646"/>
    </source>
</evidence>
<evidence type="ECO:0000313" key="3">
    <source>
        <dbReference type="EMBL" id="KAI9161869.1"/>
    </source>
</evidence>
<reference evidence="3" key="1">
    <citation type="journal article" date="2022" name="Plant J.">
        <title>Strategies of tolerance reflected in two North American maple genomes.</title>
        <authorList>
            <person name="McEvoy S.L."/>
            <person name="Sezen U.U."/>
            <person name="Trouern-Trend A."/>
            <person name="McMahon S.M."/>
            <person name="Schaberg P.G."/>
            <person name="Yang J."/>
            <person name="Wegrzyn J.L."/>
            <person name="Swenson N.G."/>
        </authorList>
    </citation>
    <scope>NUCLEOTIDE SEQUENCE</scope>
    <source>
        <strain evidence="3">91603</strain>
    </source>
</reference>
<evidence type="ECO:0000313" key="4">
    <source>
        <dbReference type="Proteomes" id="UP001064489"/>
    </source>
</evidence>
<dbReference type="Proteomes" id="UP001064489">
    <property type="component" value="Chromosome 2"/>
</dbReference>
<dbReference type="InterPro" id="IPR001810">
    <property type="entry name" value="F-box_dom"/>
</dbReference>
<proteinExistence type="predicted"/>
<organism evidence="3 4">
    <name type="scientific">Acer negundo</name>
    <name type="common">Box elder</name>
    <dbReference type="NCBI Taxonomy" id="4023"/>
    <lineage>
        <taxon>Eukaryota</taxon>
        <taxon>Viridiplantae</taxon>
        <taxon>Streptophyta</taxon>
        <taxon>Embryophyta</taxon>
        <taxon>Tracheophyta</taxon>
        <taxon>Spermatophyta</taxon>
        <taxon>Magnoliopsida</taxon>
        <taxon>eudicotyledons</taxon>
        <taxon>Gunneridae</taxon>
        <taxon>Pentapetalae</taxon>
        <taxon>rosids</taxon>
        <taxon>malvids</taxon>
        <taxon>Sapindales</taxon>
        <taxon>Sapindaceae</taxon>
        <taxon>Hippocastanoideae</taxon>
        <taxon>Acereae</taxon>
        <taxon>Acer</taxon>
    </lineage>
</organism>
<reference evidence="3" key="2">
    <citation type="submission" date="2023-02" db="EMBL/GenBank/DDBJ databases">
        <authorList>
            <person name="Swenson N.G."/>
            <person name="Wegrzyn J.L."/>
            <person name="Mcevoy S.L."/>
        </authorList>
    </citation>
    <scope>NUCLEOTIDE SEQUENCE</scope>
    <source>
        <strain evidence="3">91603</strain>
        <tissue evidence="3">Leaf</tissue>
    </source>
</reference>
<keyword evidence="4" id="KW-1185">Reference proteome</keyword>
<comment type="caution">
    <text evidence="3">The sequence shown here is derived from an EMBL/GenBank/DDBJ whole genome shotgun (WGS) entry which is preliminary data.</text>
</comment>
<evidence type="ECO:0008006" key="5">
    <source>
        <dbReference type="Google" id="ProtNLM"/>
    </source>
</evidence>
<dbReference type="EMBL" id="JAJSOW010000106">
    <property type="protein sequence ID" value="KAI9161869.1"/>
    <property type="molecule type" value="Genomic_DNA"/>
</dbReference>
<dbReference type="CDD" id="cd22160">
    <property type="entry name" value="F-box_AtFBL13-like"/>
    <property type="match status" value="1"/>
</dbReference>
<dbReference type="Pfam" id="PF24758">
    <property type="entry name" value="LRR_At5g56370"/>
    <property type="match status" value="1"/>
</dbReference>